<sequence>MTKPIAWTIAGSDSGGGAGVQADLKVMNLLGVHACSVITALTAQNTVGTGLLEWVAPDMLKAQLDALQSDLPPVAVKLGMLGTVETIEIVTRFLTGTHVPFTVCDPVLISSSGTFLLEAKAWPLVTEKLFPVIDLITPNLPEAEHLLGMEIATPSDIETAANIALSLGVNEVLIKGGHGSHDVELSSDYWSDGTDRAWLSSPRIETRSSHGTGCVLSSAIAAARALGCQPLDSIVLAKTYLNQGLRQAPDLGNGYGPLAFNPWEKAEEDLPMISKTAEDPGVRAEFPVFGN</sequence>
<evidence type="ECO:0000259" key="7">
    <source>
        <dbReference type="Pfam" id="PF08543"/>
    </source>
</evidence>
<dbReference type="EC" id="2.7.1.49" evidence="2"/>
<keyword evidence="5 8" id="KW-0418">Kinase</keyword>
<evidence type="ECO:0000256" key="1">
    <source>
        <dbReference type="ARBA" id="ARBA00004948"/>
    </source>
</evidence>
<evidence type="ECO:0000313" key="9">
    <source>
        <dbReference type="Proteomes" id="UP000464954"/>
    </source>
</evidence>
<organism evidence="8 9">
    <name type="scientific">Tichowtungia aerotolerans</name>
    <dbReference type="NCBI Taxonomy" id="2697043"/>
    <lineage>
        <taxon>Bacteria</taxon>
        <taxon>Pseudomonadati</taxon>
        <taxon>Kiritimatiellota</taxon>
        <taxon>Tichowtungiia</taxon>
        <taxon>Tichowtungiales</taxon>
        <taxon>Tichowtungiaceae</taxon>
        <taxon>Tichowtungia</taxon>
    </lineage>
</organism>
<dbReference type="Gene3D" id="3.40.1190.20">
    <property type="match status" value="1"/>
</dbReference>
<dbReference type="InterPro" id="IPR013749">
    <property type="entry name" value="PM/HMP-P_kinase-1"/>
</dbReference>
<dbReference type="InterPro" id="IPR029056">
    <property type="entry name" value="Ribokinase-like"/>
</dbReference>
<dbReference type="FunFam" id="3.40.1190.20:FF:000003">
    <property type="entry name" value="Phosphomethylpyrimidine kinase ThiD"/>
    <property type="match status" value="1"/>
</dbReference>
<comment type="pathway">
    <text evidence="1">Cofactor biosynthesis; thiamine diphosphate biosynthesis.</text>
</comment>
<accession>A0A6P1MFL8</accession>
<proteinExistence type="predicted"/>
<dbReference type="CDD" id="cd01169">
    <property type="entry name" value="HMPP_kinase"/>
    <property type="match status" value="1"/>
</dbReference>
<dbReference type="SUPFAM" id="SSF53613">
    <property type="entry name" value="Ribokinase-like"/>
    <property type="match status" value="1"/>
</dbReference>
<dbReference type="Proteomes" id="UP000464954">
    <property type="component" value="Chromosome"/>
</dbReference>
<dbReference type="GO" id="GO:0005524">
    <property type="term" value="F:ATP binding"/>
    <property type="evidence" value="ECO:0007669"/>
    <property type="project" value="UniProtKB-KW"/>
</dbReference>
<dbReference type="GO" id="GO:0009228">
    <property type="term" value="P:thiamine biosynthetic process"/>
    <property type="evidence" value="ECO:0007669"/>
    <property type="project" value="InterPro"/>
</dbReference>
<dbReference type="NCBIfam" id="TIGR00097">
    <property type="entry name" value="HMP-P_kinase"/>
    <property type="match status" value="1"/>
</dbReference>
<dbReference type="RefSeq" id="WP_160629583.1">
    <property type="nucleotide sequence ID" value="NZ_CP047593.1"/>
</dbReference>
<keyword evidence="9" id="KW-1185">Reference proteome</keyword>
<dbReference type="KEGG" id="taer:GT409_13485"/>
<dbReference type="PANTHER" id="PTHR20858">
    <property type="entry name" value="PHOSPHOMETHYLPYRIMIDINE KINASE"/>
    <property type="match status" value="1"/>
</dbReference>
<feature type="domain" description="Pyridoxamine kinase/Phosphomethylpyrimidine kinase" evidence="7">
    <location>
        <begin position="13"/>
        <end position="258"/>
    </location>
</feature>
<dbReference type="Pfam" id="PF08543">
    <property type="entry name" value="Phos_pyr_kin"/>
    <property type="match status" value="1"/>
</dbReference>
<evidence type="ECO:0000256" key="2">
    <source>
        <dbReference type="ARBA" id="ARBA00012135"/>
    </source>
</evidence>
<evidence type="ECO:0000256" key="3">
    <source>
        <dbReference type="ARBA" id="ARBA00022679"/>
    </source>
</evidence>
<evidence type="ECO:0000256" key="6">
    <source>
        <dbReference type="ARBA" id="ARBA00022840"/>
    </source>
</evidence>
<protein>
    <recommendedName>
        <fullName evidence="2">hydroxymethylpyrimidine kinase</fullName>
        <ecNumber evidence="2">2.7.1.49</ecNumber>
    </recommendedName>
</protein>
<dbReference type="GO" id="GO:0005829">
    <property type="term" value="C:cytosol"/>
    <property type="evidence" value="ECO:0007669"/>
    <property type="project" value="TreeGrafter"/>
</dbReference>
<dbReference type="EMBL" id="CP047593">
    <property type="protein sequence ID" value="QHI70406.1"/>
    <property type="molecule type" value="Genomic_DNA"/>
</dbReference>
<gene>
    <name evidence="8" type="primary">thiD</name>
    <name evidence="8" type="ORF">GT409_13485</name>
</gene>
<evidence type="ECO:0000256" key="5">
    <source>
        <dbReference type="ARBA" id="ARBA00022777"/>
    </source>
</evidence>
<keyword evidence="3 8" id="KW-0808">Transferase</keyword>
<keyword evidence="4" id="KW-0547">Nucleotide-binding</keyword>
<reference evidence="8 9" key="1">
    <citation type="submission" date="2020-01" db="EMBL/GenBank/DDBJ databases">
        <title>Ponticoccus aerotolerans gen. nov., sp. nov., an anaerobic bacterium and proposal of Ponticoccusceae fam. nov., Ponticoccusles ord. nov. and Ponticoccuse classis nov. in the phylum Kiritimatiellaeota.</title>
        <authorList>
            <person name="Zhou L.Y."/>
            <person name="Du Z.J."/>
        </authorList>
    </citation>
    <scope>NUCLEOTIDE SEQUENCE [LARGE SCALE GENOMIC DNA]</scope>
    <source>
        <strain evidence="8 9">S-5007</strain>
    </source>
</reference>
<dbReference type="PANTHER" id="PTHR20858:SF17">
    <property type="entry name" value="HYDROXYMETHYLPYRIMIDINE_PHOSPHOMETHYLPYRIMIDINE KINASE THI20-RELATED"/>
    <property type="match status" value="1"/>
</dbReference>
<evidence type="ECO:0000313" key="8">
    <source>
        <dbReference type="EMBL" id="QHI70406.1"/>
    </source>
</evidence>
<dbReference type="GO" id="GO:0008972">
    <property type="term" value="F:phosphomethylpyrimidine kinase activity"/>
    <property type="evidence" value="ECO:0007669"/>
    <property type="project" value="InterPro"/>
</dbReference>
<evidence type="ECO:0000256" key="4">
    <source>
        <dbReference type="ARBA" id="ARBA00022741"/>
    </source>
</evidence>
<name>A0A6P1MFL8_9BACT</name>
<dbReference type="AlphaFoldDB" id="A0A6P1MFL8"/>
<dbReference type="InterPro" id="IPR004399">
    <property type="entry name" value="HMP/HMP-P_kinase_dom"/>
</dbReference>
<keyword evidence="6" id="KW-0067">ATP-binding</keyword>
<dbReference type="GO" id="GO:0008902">
    <property type="term" value="F:hydroxymethylpyrimidine kinase activity"/>
    <property type="evidence" value="ECO:0007669"/>
    <property type="project" value="UniProtKB-EC"/>
</dbReference>